<sequence length="408" mass="43422">MSTSVDTGWKRNVVLFLGSQTLSLLGTSLVQYAIFWYITLTTQSGAAMTVYIICGFLPTFFLSPFAGVWADRFSRRRLIAASDAAIAAATLVLALLFMAGYDSLWLLYVMAAVRAAGSGVQGPAVSALIPDIVPQEQLTRVNGANSSIQAIVTLVSPMLSGALFSQAPLAAIFLIDVATAAAAIAILLALVRTPVHAKAREAQATSYFADLAEGFRYIAGRAYIKAFFAFCALFFVLSAPVSFLTPLQVARTFGDDIWYLTAIEVGFSVGMILGGALTAAWGGLRNRVHTMALATLLFGACTFALGVVRDFRVYLAIMGLSGITMPLFNTPATVLLQENVDENMLGRVFGVMNMLASAMMPLGMLVFGPLADLIRIEAMLVATGILMALQGVLLLSNRVLVRAGVRAT</sequence>
<feature type="transmembrane region" description="Helical" evidence="7">
    <location>
        <begin position="170"/>
        <end position="191"/>
    </location>
</feature>
<proteinExistence type="predicted"/>
<evidence type="ECO:0000256" key="5">
    <source>
        <dbReference type="ARBA" id="ARBA00022989"/>
    </source>
</evidence>
<dbReference type="Pfam" id="PF07690">
    <property type="entry name" value="MFS_1"/>
    <property type="match status" value="1"/>
</dbReference>
<keyword evidence="2" id="KW-0813">Transport</keyword>
<feature type="transmembrane region" description="Helical" evidence="7">
    <location>
        <begin position="44"/>
        <end position="66"/>
    </location>
</feature>
<evidence type="ECO:0000256" key="4">
    <source>
        <dbReference type="ARBA" id="ARBA00022692"/>
    </source>
</evidence>
<feature type="transmembrane region" description="Helical" evidence="7">
    <location>
        <begin position="78"/>
        <end position="99"/>
    </location>
</feature>
<evidence type="ECO:0000313" key="9">
    <source>
        <dbReference type="EMBL" id="MBY6275289.1"/>
    </source>
</evidence>
<reference evidence="9" key="1">
    <citation type="submission" date="2017-11" db="EMBL/GenBank/DDBJ databases">
        <title>Three new genomes from thermophilic consortium.</title>
        <authorList>
            <person name="Quaggio R."/>
            <person name="Amgarten D."/>
            <person name="Setubal J.C."/>
        </authorList>
    </citation>
    <scope>NUCLEOTIDE SEQUENCE</scope>
    <source>
        <strain evidence="9">ZCTH01-B2</strain>
    </source>
</reference>
<evidence type="ECO:0000256" key="7">
    <source>
        <dbReference type="SAM" id="Phobius"/>
    </source>
</evidence>
<accession>A0A953I9M7</accession>
<dbReference type="Gene3D" id="1.20.1250.20">
    <property type="entry name" value="MFS general substrate transporter like domains"/>
    <property type="match status" value="1"/>
</dbReference>
<keyword evidence="4 7" id="KW-0812">Transmembrane</keyword>
<feature type="domain" description="Major facilitator superfamily (MFS) profile" evidence="8">
    <location>
        <begin position="218"/>
        <end position="408"/>
    </location>
</feature>
<evidence type="ECO:0000256" key="6">
    <source>
        <dbReference type="ARBA" id="ARBA00023136"/>
    </source>
</evidence>
<dbReference type="PANTHER" id="PTHR23513">
    <property type="entry name" value="INTEGRAL MEMBRANE EFFLUX PROTEIN-RELATED"/>
    <property type="match status" value="1"/>
</dbReference>
<organism evidence="9 10">
    <name type="scientific">Symbiobacterium thermophilum</name>
    <dbReference type="NCBI Taxonomy" id="2734"/>
    <lineage>
        <taxon>Bacteria</taxon>
        <taxon>Bacillati</taxon>
        <taxon>Bacillota</taxon>
        <taxon>Clostridia</taxon>
        <taxon>Eubacteriales</taxon>
        <taxon>Symbiobacteriaceae</taxon>
        <taxon>Symbiobacterium</taxon>
    </lineage>
</organism>
<evidence type="ECO:0000313" key="10">
    <source>
        <dbReference type="Proteomes" id="UP000732377"/>
    </source>
</evidence>
<comment type="subcellular location">
    <subcellularLocation>
        <location evidence="1">Cell membrane</location>
        <topology evidence="1">Multi-pass membrane protein</topology>
    </subcellularLocation>
</comment>
<evidence type="ECO:0000259" key="8">
    <source>
        <dbReference type="PROSITE" id="PS50850"/>
    </source>
</evidence>
<keyword evidence="6 7" id="KW-0472">Membrane</keyword>
<evidence type="ECO:0000256" key="1">
    <source>
        <dbReference type="ARBA" id="ARBA00004651"/>
    </source>
</evidence>
<comment type="caution">
    <text evidence="9">The sequence shown here is derived from an EMBL/GenBank/DDBJ whole genome shotgun (WGS) entry which is preliminary data.</text>
</comment>
<feature type="transmembrane region" description="Helical" evidence="7">
    <location>
        <begin position="348"/>
        <end position="367"/>
    </location>
</feature>
<name>A0A953I9M7_SYMTR</name>
<dbReference type="Proteomes" id="UP000732377">
    <property type="component" value="Unassembled WGS sequence"/>
</dbReference>
<dbReference type="InterPro" id="IPR020846">
    <property type="entry name" value="MFS_dom"/>
</dbReference>
<evidence type="ECO:0000256" key="2">
    <source>
        <dbReference type="ARBA" id="ARBA00022448"/>
    </source>
</evidence>
<dbReference type="SUPFAM" id="SSF103473">
    <property type="entry name" value="MFS general substrate transporter"/>
    <property type="match status" value="1"/>
</dbReference>
<feature type="transmembrane region" description="Helical" evidence="7">
    <location>
        <begin position="288"/>
        <end position="308"/>
    </location>
</feature>
<feature type="transmembrane region" description="Helical" evidence="7">
    <location>
        <begin position="12"/>
        <end position="38"/>
    </location>
</feature>
<dbReference type="PANTHER" id="PTHR23513:SF6">
    <property type="entry name" value="MAJOR FACILITATOR SUPERFAMILY ASSOCIATED DOMAIN-CONTAINING PROTEIN"/>
    <property type="match status" value="1"/>
</dbReference>
<dbReference type="CDD" id="cd06173">
    <property type="entry name" value="MFS_MefA_like"/>
    <property type="match status" value="1"/>
</dbReference>
<dbReference type="InterPro" id="IPR011701">
    <property type="entry name" value="MFS"/>
</dbReference>
<feature type="transmembrane region" description="Helical" evidence="7">
    <location>
        <begin position="373"/>
        <end position="396"/>
    </location>
</feature>
<keyword evidence="3" id="KW-1003">Cell membrane</keyword>
<dbReference type="EMBL" id="PIUK01000019">
    <property type="protein sequence ID" value="MBY6275289.1"/>
    <property type="molecule type" value="Genomic_DNA"/>
</dbReference>
<dbReference type="AlphaFoldDB" id="A0A953I9M7"/>
<feature type="transmembrane region" description="Helical" evidence="7">
    <location>
        <begin position="314"/>
        <end position="336"/>
    </location>
</feature>
<dbReference type="GO" id="GO:0022857">
    <property type="term" value="F:transmembrane transporter activity"/>
    <property type="evidence" value="ECO:0007669"/>
    <property type="project" value="InterPro"/>
</dbReference>
<keyword evidence="5 7" id="KW-1133">Transmembrane helix</keyword>
<evidence type="ECO:0000256" key="3">
    <source>
        <dbReference type="ARBA" id="ARBA00022475"/>
    </source>
</evidence>
<feature type="transmembrane region" description="Helical" evidence="7">
    <location>
        <begin position="226"/>
        <end position="245"/>
    </location>
</feature>
<protein>
    <submittedName>
        <fullName evidence="9">MFS transporter</fullName>
    </submittedName>
</protein>
<dbReference type="GO" id="GO:0005886">
    <property type="term" value="C:plasma membrane"/>
    <property type="evidence" value="ECO:0007669"/>
    <property type="project" value="UniProtKB-SubCell"/>
</dbReference>
<gene>
    <name evidence="9" type="ORF">CWE10_03590</name>
</gene>
<feature type="domain" description="Major facilitator superfamily (MFS) profile" evidence="8">
    <location>
        <begin position="1"/>
        <end position="194"/>
    </location>
</feature>
<dbReference type="PROSITE" id="PS50850">
    <property type="entry name" value="MFS"/>
    <property type="match status" value="2"/>
</dbReference>
<dbReference type="InterPro" id="IPR036259">
    <property type="entry name" value="MFS_trans_sf"/>
</dbReference>
<feature type="transmembrane region" description="Helical" evidence="7">
    <location>
        <begin position="257"/>
        <end position="281"/>
    </location>
</feature>